<name>A0A9X2XX90_9BACT</name>
<dbReference type="Pfam" id="PF13231">
    <property type="entry name" value="PMT_2"/>
    <property type="match status" value="1"/>
</dbReference>
<evidence type="ECO:0000256" key="4">
    <source>
        <dbReference type="ARBA" id="ARBA00022679"/>
    </source>
</evidence>
<feature type="transmembrane region" description="Helical" evidence="8">
    <location>
        <begin position="271"/>
        <end position="293"/>
    </location>
</feature>
<dbReference type="EC" id="2.4.-.-" evidence="10"/>
<accession>A0A9X2XX90</accession>
<feature type="transmembrane region" description="Helical" evidence="8">
    <location>
        <begin position="330"/>
        <end position="348"/>
    </location>
</feature>
<dbReference type="GO" id="GO:0009103">
    <property type="term" value="P:lipopolysaccharide biosynthetic process"/>
    <property type="evidence" value="ECO:0007669"/>
    <property type="project" value="UniProtKB-ARBA"/>
</dbReference>
<keyword evidence="7 8" id="KW-0472">Membrane</keyword>
<gene>
    <name evidence="10" type="ORF">OCK74_17795</name>
</gene>
<evidence type="ECO:0000256" key="8">
    <source>
        <dbReference type="SAM" id="Phobius"/>
    </source>
</evidence>
<feature type="transmembrane region" description="Helical" evidence="8">
    <location>
        <begin position="161"/>
        <end position="194"/>
    </location>
</feature>
<keyword evidence="3 10" id="KW-0328">Glycosyltransferase</keyword>
<evidence type="ECO:0000256" key="1">
    <source>
        <dbReference type="ARBA" id="ARBA00004651"/>
    </source>
</evidence>
<keyword evidence="4 10" id="KW-0808">Transferase</keyword>
<dbReference type="EMBL" id="JAOTIF010000016">
    <property type="protein sequence ID" value="MCU7550976.1"/>
    <property type="molecule type" value="Genomic_DNA"/>
</dbReference>
<feature type="transmembrane region" description="Helical" evidence="8">
    <location>
        <begin position="305"/>
        <end position="324"/>
    </location>
</feature>
<organism evidence="10 11">
    <name type="scientific">Paraflavisolibacter caeni</name>
    <dbReference type="NCBI Taxonomy" id="2982496"/>
    <lineage>
        <taxon>Bacteria</taxon>
        <taxon>Pseudomonadati</taxon>
        <taxon>Bacteroidota</taxon>
        <taxon>Chitinophagia</taxon>
        <taxon>Chitinophagales</taxon>
        <taxon>Chitinophagaceae</taxon>
        <taxon>Paraflavisolibacter</taxon>
    </lineage>
</organism>
<keyword evidence="5 8" id="KW-0812">Transmembrane</keyword>
<feature type="domain" description="Glycosyltransferase RgtA/B/C/D-like" evidence="9">
    <location>
        <begin position="63"/>
        <end position="222"/>
    </location>
</feature>
<dbReference type="RefSeq" id="WP_279298415.1">
    <property type="nucleotide sequence ID" value="NZ_JAOTIF010000016.1"/>
</dbReference>
<feature type="transmembrane region" description="Helical" evidence="8">
    <location>
        <begin position="411"/>
        <end position="429"/>
    </location>
</feature>
<evidence type="ECO:0000256" key="7">
    <source>
        <dbReference type="ARBA" id="ARBA00023136"/>
    </source>
</evidence>
<dbReference type="InterPro" id="IPR050297">
    <property type="entry name" value="LipidA_mod_glycosyltrf_83"/>
</dbReference>
<protein>
    <submittedName>
        <fullName evidence="10">Glycosyltransferase family 39 protein</fullName>
        <ecNumber evidence="10">2.4.-.-</ecNumber>
    </submittedName>
</protein>
<evidence type="ECO:0000313" key="10">
    <source>
        <dbReference type="EMBL" id="MCU7550976.1"/>
    </source>
</evidence>
<dbReference type="Proteomes" id="UP001155483">
    <property type="component" value="Unassembled WGS sequence"/>
</dbReference>
<feature type="transmembrane region" description="Helical" evidence="8">
    <location>
        <begin position="360"/>
        <end position="381"/>
    </location>
</feature>
<dbReference type="PANTHER" id="PTHR33908">
    <property type="entry name" value="MANNOSYLTRANSFERASE YKCB-RELATED"/>
    <property type="match status" value="1"/>
</dbReference>
<dbReference type="InterPro" id="IPR038731">
    <property type="entry name" value="RgtA/B/C-like"/>
</dbReference>
<evidence type="ECO:0000313" key="11">
    <source>
        <dbReference type="Proteomes" id="UP001155483"/>
    </source>
</evidence>
<keyword evidence="2" id="KW-1003">Cell membrane</keyword>
<comment type="caution">
    <text evidence="10">The sequence shown here is derived from an EMBL/GenBank/DDBJ whole genome shotgun (WGS) entry which is preliminary data.</text>
</comment>
<evidence type="ECO:0000256" key="3">
    <source>
        <dbReference type="ARBA" id="ARBA00022676"/>
    </source>
</evidence>
<evidence type="ECO:0000256" key="5">
    <source>
        <dbReference type="ARBA" id="ARBA00022692"/>
    </source>
</evidence>
<comment type="subcellular location">
    <subcellularLocation>
        <location evidence="1">Cell membrane</location>
        <topology evidence="1">Multi-pass membrane protein</topology>
    </subcellularLocation>
</comment>
<proteinExistence type="predicted"/>
<dbReference type="GO" id="GO:0016763">
    <property type="term" value="F:pentosyltransferase activity"/>
    <property type="evidence" value="ECO:0007669"/>
    <property type="project" value="TreeGrafter"/>
</dbReference>
<evidence type="ECO:0000256" key="6">
    <source>
        <dbReference type="ARBA" id="ARBA00022989"/>
    </source>
</evidence>
<dbReference type="GO" id="GO:0005886">
    <property type="term" value="C:plasma membrane"/>
    <property type="evidence" value="ECO:0007669"/>
    <property type="project" value="UniProtKB-SubCell"/>
</dbReference>
<keyword evidence="11" id="KW-1185">Reference proteome</keyword>
<reference evidence="10" key="1">
    <citation type="submission" date="2022-09" db="EMBL/GenBank/DDBJ databases">
        <authorList>
            <person name="Yuan C."/>
            <person name="Ke Z."/>
        </authorList>
    </citation>
    <scope>NUCLEOTIDE SEQUENCE</scope>
    <source>
        <strain evidence="10">LB-8</strain>
    </source>
</reference>
<dbReference type="GO" id="GO:0010041">
    <property type="term" value="P:response to iron(III) ion"/>
    <property type="evidence" value="ECO:0007669"/>
    <property type="project" value="TreeGrafter"/>
</dbReference>
<keyword evidence="6 8" id="KW-1133">Transmembrane helix</keyword>
<dbReference type="PANTHER" id="PTHR33908:SF3">
    <property type="entry name" value="UNDECAPRENYL PHOSPHATE-ALPHA-4-AMINO-4-DEOXY-L-ARABINOSE ARABINOSYL TRANSFERASE"/>
    <property type="match status" value="1"/>
</dbReference>
<feature type="transmembrane region" description="Helical" evidence="8">
    <location>
        <begin position="206"/>
        <end position="228"/>
    </location>
</feature>
<feature type="transmembrane region" description="Helical" evidence="8">
    <location>
        <begin position="113"/>
        <end position="130"/>
    </location>
</feature>
<evidence type="ECO:0000259" key="9">
    <source>
        <dbReference type="Pfam" id="PF13231"/>
    </source>
</evidence>
<dbReference type="AlphaFoldDB" id="A0A9X2XX90"/>
<evidence type="ECO:0000256" key="2">
    <source>
        <dbReference type="ARBA" id="ARBA00022475"/>
    </source>
</evidence>
<feature type="transmembrane region" description="Helical" evidence="8">
    <location>
        <begin position="387"/>
        <end position="404"/>
    </location>
</feature>
<sequence>MNTQFLSPAVYRSLFGLAAIVYIIGLFVTMPDNDSAHHASIAMHMYLTGDYVNLIDHGKDYLDKPHLHFWLAALSYHIFGITTFAYKFPSFLFTILGTYSTYRLGKTLYNEEVGKLAALIITTAFAYMLANCDVRMDAILTASIAFTTWQLVAWINKKWMIHAFAVALGLALGFCTKGHIAIVTAGISAFFYILYRRDWKALYHWHLLAIIGFFLLFITPVVYCYYLQFDVHPEKVIRGRSNISGVEFILWQQNFERFQGEKWGGSGKNDYFFFFHSFLWAFAPWSILALIAFFSRLKTFVYKKYEWLTVGTIAVIAVLVSFSGFKLPHYLNIVFPVAAVLTSSYLFYKSPKPTAIKRFAIVQAIICTILLLAAGLLNVWAFPAHQWWVILGFILLAIFSFFLLKMGRNKLQRLVTASAATMIIVFFLLNANFYPQLLKYQGGNELAKVVNAKIGGHNVYAYGGGGISSSFNFYTRTNDQFFHDSLVNSGRKIWVVTDMSGLEELKKSHSIGLVYQHKDFEVTRLKLKFLNPATRQETLKEMVVAEMKR</sequence>
<feature type="transmembrane region" description="Helical" evidence="8">
    <location>
        <begin position="9"/>
        <end position="30"/>
    </location>
</feature>
<reference evidence="10" key="2">
    <citation type="submission" date="2023-04" db="EMBL/GenBank/DDBJ databases">
        <title>Paracnuella aquatica gen. nov., sp. nov., a member of the family Chitinophagaceae isolated from a hot spring.</title>
        <authorList>
            <person name="Wang C."/>
        </authorList>
    </citation>
    <scope>NUCLEOTIDE SEQUENCE</scope>
    <source>
        <strain evidence="10">LB-8</strain>
    </source>
</reference>